<feature type="transmembrane region" description="Helical" evidence="13">
    <location>
        <begin position="330"/>
        <end position="358"/>
    </location>
</feature>
<dbReference type="Gene3D" id="3.60.21.60">
    <property type="match status" value="2"/>
</dbReference>
<feature type="domain" description="DNA polymerase alpha subunit B N-terminal" evidence="16">
    <location>
        <begin position="431"/>
        <end position="485"/>
    </location>
</feature>
<dbReference type="InterPro" id="IPR013627">
    <property type="entry name" value="Pol_alpha_B_N"/>
</dbReference>
<dbReference type="FunFam" id="3.60.21.60:FF:000004">
    <property type="entry name" value="DNA polymerase alpha subunit B"/>
    <property type="match status" value="1"/>
</dbReference>
<dbReference type="Proteomes" id="UP000657918">
    <property type="component" value="Unassembled WGS sequence"/>
</dbReference>
<keyword evidence="11" id="KW-0539">Nucleus</keyword>
<dbReference type="GO" id="GO:0003677">
    <property type="term" value="F:DNA binding"/>
    <property type="evidence" value="ECO:0007669"/>
    <property type="project" value="InterPro"/>
</dbReference>
<evidence type="ECO:0000259" key="14">
    <source>
        <dbReference type="Pfam" id="PF01490"/>
    </source>
</evidence>
<keyword evidence="6 13" id="KW-0812">Transmembrane</keyword>
<keyword evidence="9 13" id="KW-1133">Transmembrane helix</keyword>
<dbReference type="EMBL" id="JADGMS010000010">
    <property type="protein sequence ID" value="KAF9673691.1"/>
    <property type="molecule type" value="Genomic_DNA"/>
</dbReference>
<feature type="transmembrane region" description="Helical" evidence="13">
    <location>
        <begin position="91"/>
        <end position="114"/>
    </location>
</feature>
<feature type="domain" description="DNA polymerase alpha subunit B OB" evidence="17">
    <location>
        <begin position="646"/>
        <end position="746"/>
    </location>
</feature>
<dbReference type="GO" id="GO:0006270">
    <property type="term" value="P:DNA replication initiation"/>
    <property type="evidence" value="ECO:0007669"/>
    <property type="project" value="TreeGrafter"/>
</dbReference>
<accession>A0A835JQE1</accession>
<evidence type="ECO:0000256" key="2">
    <source>
        <dbReference type="ARBA" id="ARBA00004370"/>
    </source>
</evidence>
<protein>
    <recommendedName>
        <fullName evidence="4">DNA polymerase alpha subunit B</fullName>
    </recommendedName>
</protein>
<dbReference type="FunFam" id="1.10.8.530:FF:000002">
    <property type="entry name" value="DNA polymerase alpha subunit B"/>
    <property type="match status" value="1"/>
</dbReference>
<evidence type="ECO:0000256" key="1">
    <source>
        <dbReference type="ARBA" id="ARBA00004123"/>
    </source>
</evidence>
<keyword evidence="8" id="KW-0029">Amino-acid transport</keyword>
<dbReference type="InterPro" id="IPR007185">
    <property type="entry name" value="DNA_pol_a/d/e_bsu"/>
</dbReference>
<feature type="transmembrane region" description="Helical" evidence="13">
    <location>
        <begin position="246"/>
        <end position="267"/>
    </location>
</feature>
<evidence type="ECO:0000256" key="6">
    <source>
        <dbReference type="ARBA" id="ARBA00022692"/>
    </source>
</evidence>
<name>A0A835JQE1_9ROSI</name>
<evidence type="ECO:0000256" key="9">
    <source>
        <dbReference type="ARBA" id="ARBA00022989"/>
    </source>
</evidence>
<comment type="similarity">
    <text evidence="3">Belongs to the DNA polymerase alpha subunit B family.</text>
</comment>
<keyword evidence="5" id="KW-0813">Transport</keyword>
<feature type="region of interest" description="Disordered" evidence="12">
    <location>
        <begin position="531"/>
        <end position="564"/>
    </location>
</feature>
<evidence type="ECO:0000256" key="5">
    <source>
        <dbReference type="ARBA" id="ARBA00022448"/>
    </source>
</evidence>
<evidence type="ECO:0000259" key="17">
    <source>
        <dbReference type="Pfam" id="PF22062"/>
    </source>
</evidence>
<dbReference type="InterPro" id="IPR013057">
    <property type="entry name" value="AA_transpt_TM"/>
</dbReference>
<evidence type="ECO:0000256" key="10">
    <source>
        <dbReference type="ARBA" id="ARBA00023136"/>
    </source>
</evidence>
<feature type="domain" description="Amino acid transporter transmembrane" evidence="14">
    <location>
        <begin position="45"/>
        <end position="357"/>
    </location>
</feature>
<evidence type="ECO:0000256" key="8">
    <source>
        <dbReference type="ARBA" id="ARBA00022970"/>
    </source>
</evidence>
<organism evidence="18 19">
    <name type="scientific">Salix dunnii</name>
    <dbReference type="NCBI Taxonomy" id="1413687"/>
    <lineage>
        <taxon>Eukaryota</taxon>
        <taxon>Viridiplantae</taxon>
        <taxon>Streptophyta</taxon>
        <taxon>Embryophyta</taxon>
        <taxon>Tracheophyta</taxon>
        <taxon>Spermatophyta</taxon>
        <taxon>Magnoliopsida</taxon>
        <taxon>eudicotyledons</taxon>
        <taxon>Gunneridae</taxon>
        <taxon>Pentapetalae</taxon>
        <taxon>rosids</taxon>
        <taxon>fabids</taxon>
        <taxon>Malpighiales</taxon>
        <taxon>Salicaceae</taxon>
        <taxon>Saliceae</taxon>
        <taxon>Salix</taxon>
    </lineage>
</organism>
<keyword evidence="19" id="KW-1185">Reference proteome</keyword>
<dbReference type="InterPro" id="IPR016722">
    <property type="entry name" value="DNA_pol_alpha_bsu"/>
</dbReference>
<dbReference type="Pfam" id="PF01490">
    <property type="entry name" value="Aa_trans"/>
    <property type="match status" value="1"/>
</dbReference>
<evidence type="ECO:0000256" key="7">
    <source>
        <dbReference type="ARBA" id="ARBA00022705"/>
    </source>
</evidence>
<dbReference type="Pfam" id="PF08418">
    <property type="entry name" value="Pol_alpha_B_N"/>
    <property type="match status" value="1"/>
</dbReference>
<keyword evidence="7" id="KW-0235">DNA replication</keyword>
<evidence type="ECO:0000259" key="15">
    <source>
        <dbReference type="Pfam" id="PF04042"/>
    </source>
</evidence>
<dbReference type="Pfam" id="PF22062">
    <property type="entry name" value="OB_DPOA2"/>
    <property type="match status" value="1"/>
</dbReference>
<comment type="subcellular location">
    <subcellularLocation>
        <location evidence="2">Membrane</location>
    </subcellularLocation>
    <subcellularLocation>
        <location evidence="1">Nucleus</location>
    </subcellularLocation>
</comment>
<evidence type="ECO:0000256" key="11">
    <source>
        <dbReference type="ARBA" id="ARBA00023242"/>
    </source>
</evidence>
<feature type="transmembrane region" description="Helical" evidence="13">
    <location>
        <begin position="39"/>
        <end position="62"/>
    </location>
</feature>
<dbReference type="Pfam" id="PF04042">
    <property type="entry name" value="DNA_pol_E_B"/>
    <property type="match status" value="1"/>
</dbReference>
<gene>
    <name evidence="18" type="ORF">SADUNF_Sadunf10G0050500</name>
</gene>
<comment type="caution">
    <text evidence="18">The sequence shown here is derived from an EMBL/GenBank/DDBJ whole genome shotgun (WGS) entry which is preliminary data.</text>
</comment>
<feature type="transmembrane region" description="Helical" evidence="13">
    <location>
        <begin position="158"/>
        <end position="179"/>
    </location>
</feature>
<dbReference type="OrthoDB" id="336885at2759"/>
<dbReference type="PANTHER" id="PTHR23061:SF12">
    <property type="entry name" value="DNA POLYMERASE ALPHA SUBUNIT B"/>
    <property type="match status" value="1"/>
</dbReference>
<feature type="transmembrane region" description="Helical" evidence="13">
    <location>
        <begin position="287"/>
        <end position="309"/>
    </location>
</feature>
<evidence type="ECO:0000313" key="18">
    <source>
        <dbReference type="EMBL" id="KAF9673691.1"/>
    </source>
</evidence>
<evidence type="ECO:0000313" key="19">
    <source>
        <dbReference type="Proteomes" id="UP000657918"/>
    </source>
</evidence>
<sequence>MSYNESQNDEAAREKAINDWLPVTSSRNAKWWYSTFHNVTAMVGAGVAILFLSWLVTLYTLWQMVEMHEMVPGKRFDRYHELGQHAFGEKLGLWIVVPQQLVVQVGVNIVYMVTGGKSLKKFHDLVCSDCKDIRLTYFIMIFASLQFVLSHLPNLNSVSVVSLAAAVMSLSYSTIAWGATLKKGVQPDVDYSYKASTKTGAVFDFFTALGDIAFAYAGHNVVLEIQSTIPSTPENPSKKPMWIGAFLAYVVVAICYFPVALIGYWFYGNSVEDNILISLEKPAWLIATANMFVVIHVIGSYQIYAMAVFDMLETALVKKLHFSPSFMLRFVTRTVYVGFTMFVGICIPFFGGLLSFFAPLHHVAFHLQTQEVQLLLDSELGLHCAWNFVDDIVAHWCSKTYNPYGQRLRVLLMSIIPPNARQGPAKCKEREIKAEFKKSGFALDDEEEILKKCLTFCINYNLKSSDLVSSWEVYYLNRQLDESTVRNDEMDGFLLHLQNEQKEAIVKEEPNLYIYSSKDVDMILNYDEEDVKEEVPGTPTDKSLTLNSEPFDSTPKSYGNGYSSGKPSKLVTPFGRRTDKFVVKFNINSLPVVENNDGEHDHGNLEDEIIKRAQPCKKCSLIVHRLGPEPGCRFMYDRIEDRFNALENRIRKHANALCASGMYEEPMDPTVASQRNIFAVGMICCDGEGRLNEKSIMLQSSVEHSGGRNVRLELHNLSQFSIFPGQIVGIEGQNPSGHCLIASKLVDSVPLSANAAVNQHPTKKQALDLGVESTDSTCVQKEISALIASGPFTTTDNLFFEPLTELLAYASRKLPQLLVLMGPFVDSEHPEIKKGAVDRSFDELFCQEILRRLQEHVEYTGSDVRVILVPSIRDAQHDFVFPQPAFDIHLPNLKHQITGLTNPGNFEANQVKVGCCTVDILKQMSGEEVSRNPTEGAPSDRMSRLANHIISQRSFYPLYPPAEDIPLDSSLAPEALDITSIPDILILPSDVKYFIKVLTLGEGEEQRKCICINPGRLAKGEGGGTFAELDYQGSPDKMKASIIGI</sequence>
<evidence type="ECO:0000259" key="16">
    <source>
        <dbReference type="Pfam" id="PF08418"/>
    </source>
</evidence>
<feature type="transmembrane region" description="Helical" evidence="13">
    <location>
        <begin position="135"/>
        <end position="152"/>
    </location>
</feature>
<feature type="domain" description="DNA polymerase alpha/delta/epsilon subunit B" evidence="15">
    <location>
        <begin position="786"/>
        <end position="996"/>
    </location>
</feature>
<dbReference type="InterPro" id="IPR054300">
    <property type="entry name" value="OB_DPOA2"/>
</dbReference>
<dbReference type="PANTHER" id="PTHR23061">
    <property type="entry name" value="DNA POLYMERASE 2 ALPHA 70 KDA SUBUNIT"/>
    <property type="match status" value="1"/>
</dbReference>
<evidence type="ECO:0000256" key="12">
    <source>
        <dbReference type="SAM" id="MobiDB-lite"/>
    </source>
</evidence>
<dbReference type="Gene3D" id="1.10.8.530">
    <property type="entry name" value="DNA polymerase alpha-primase, subunit B, N-terminal domain"/>
    <property type="match status" value="1"/>
</dbReference>
<dbReference type="AlphaFoldDB" id="A0A835JQE1"/>
<dbReference type="GO" id="GO:0016020">
    <property type="term" value="C:membrane"/>
    <property type="evidence" value="ECO:0007669"/>
    <property type="project" value="UniProtKB-SubCell"/>
</dbReference>
<dbReference type="GO" id="GO:0005658">
    <property type="term" value="C:alpha DNA polymerase:primase complex"/>
    <property type="evidence" value="ECO:0007669"/>
    <property type="project" value="TreeGrafter"/>
</dbReference>
<reference evidence="18 19" key="1">
    <citation type="submission" date="2020-10" db="EMBL/GenBank/DDBJ databases">
        <title>Plant Genome Project.</title>
        <authorList>
            <person name="Zhang R.-G."/>
        </authorList>
    </citation>
    <scope>NUCLEOTIDE SEQUENCE [LARGE SCALE GENOMIC DNA]</scope>
    <source>
        <strain evidence="18">FAFU-HL-1</strain>
        <tissue evidence="18">Leaf</tissue>
    </source>
</reference>
<evidence type="ECO:0000256" key="4">
    <source>
        <dbReference type="ARBA" id="ARBA00018596"/>
    </source>
</evidence>
<dbReference type="GO" id="GO:0006865">
    <property type="term" value="P:amino acid transport"/>
    <property type="evidence" value="ECO:0007669"/>
    <property type="project" value="UniProtKB-KW"/>
</dbReference>
<dbReference type="InterPro" id="IPR043034">
    <property type="entry name" value="DNA_pol_alpha_B_N_sf"/>
</dbReference>
<feature type="compositionally biased region" description="Polar residues" evidence="12">
    <location>
        <begin position="540"/>
        <end position="564"/>
    </location>
</feature>
<proteinExistence type="inferred from homology"/>
<evidence type="ECO:0000256" key="13">
    <source>
        <dbReference type="SAM" id="Phobius"/>
    </source>
</evidence>
<keyword evidence="10 13" id="KW-0472">Membrane</keyword>
<evidence type="ECO:0000256" key="3">
    <source>
        <dbReference type="ARBA" id="ARBA00007299"/>
    </source>
</evidence>